<feature type="region of interest" description="Disordered" evidence="1">
    <location>
        <begin position="363"/>
        <end position="383"/>
    </location>
</feature>
<feature type="compositionally biased region" description="Low complexity" evidence="1">
    <location>
        <begin position="145"/>
        <end position="166"/>
    </location>
</feature>
<reference evidence="2 3" key="1">
    <citation type="journal article" date="2017" name="Gigascience">
        <title>Draft genome of the honey bee ectoparasitic mite, Tropilaelaps mercedesae, is shaped by the parasitic life history.</title>
        <authorList>
            <person name="Dong X."/>
            <person name="Armstrong S.D."/>
            <person name="Xia D."/>
            <person name="Makepeace B.L."/>
            <person name="Darby A.C."/>
            <person name="Kadowaki T."/>
        </authorList>
    </citation>
    <scope>NUCLEOTIDE SEQUENCE [LARGE SCALE GENOMIC DNA]</scope>
    <source>
        <strain evidence="2">Wuxi-XJTLU</strain>
    </source>
</reference>
<dbReference type="AlphaFoldDB" id="A0A1V9XZM2"/>
<organism evidence="2 3">
    <name type="scientific">Tropilaelaps mercedesae</name>
    <dbReference type="NCBI Taxonomy" id="418985"/>
    <lineage>
        <taxon>Eukaryota</taxon>
        <taxon>Metazoa</taxon>
        <taxon>Ecdysozoa</taxon>
        <taxon>Arthropoda</taxon>
        <taxon>Chelicerata</taxon>
        <taxon>Arachnida</taxon>
        <taxon>Acari</taxon>
        <taxon>Parasitiformes</taxon>
        <taxon>Mesostigmata</taxon>
        <taxon>Gamasina</taxon>
        <taxon>Dermanyssoidea</taxon>
        <taxon>Laelapidae</taxon>
        <taxon>Tropilaelaps</taxon>
    </lineage>
</organism>
<dbReference type="EMBL" id="MNPL01001632">
    <property type="protein sequence ID" value="OQR78957.1"/>
    <property type="molecule type" value="Genomic_DNA"/>
</dbReference>
<protein>
    <submittedName>
        <fullName evidence="2">Uncharacterized protein</fullName>
    </submittedName>
</protein>
<feature type="region of interest" description="Disordered" evidence="1">
    <location>
        <begin position="135"/>
        <end position="166"/>
    </location>
</feature>
<name>A0A1V9XZM2_9ACAR</name>
<proteinExistence type="predicted"/>
<feature type="compositionally biased region" description="Basic and acidic residues" evidence="1">
    <location>
        <begin position="307"/>
        <end position="316"/>
    </location>
</feature>
<dbReference type="Proteomes" id="UP000192247">
    <property type="component" value="Unassembled WGS sequence"/>
</dbReference>
<feature type="region of interest" description="Disordered" evidence="1">
    <location>
        <begin position="200"/>
        <end position="234"/>
    </location>
</feature>
<sequence length="461" mass="49379">MIENCTALTVEVAAEVVAVEDSAKVEAHEGTEITEMSVDEWGREIVFMDMTSTTDFPSLEGAPANISRPLVPTPQYGRKMTMLRTAEEFPSLGPPPNAGPPLAMNVRRTAPSFKRVINNSNDSLSLSSVVATSLATRHPNPPAHSAPSSVQKISGSSSGSSSSSRLSERVVVSGGCGGVCRSELFPSLPEPVSDSNFGNILKPLAPKKANSGRHQARHTGSGSADCGGSGSAGSGWAAVAAGSGMIVHKKLNTCGNSDSNKKNKKKAEDATPSASVELNGDSNQSTNIQQRLVNLRTILPSLSEIENNNRRKDPKSNRRNGSTQEVLQDMKGALQDSNDFDLNLCNATWGARAKKKDLSNYVERKAPKPPTVPRGLRKDEEFPSLEPAQCKDEVATGIRPLKPKYKGVKPGDVVADMKKSEGAFIQPPYYSKRNTEFMGKRQRTNPMSLAFGLSNNRSVCE</sequence>
<dbReference type="InParanoid" id="A0A1V9XZM2"/>
<gene>
    <name evidence="2" type="ORF">BIW11_02636</name>
</gene>
<evidence type="ECO:0000313" key="3">
    <source>
        <dbReference type="Proteomes" id="UP000192247"/>
    </source>
</evidence>
<feature type="region of interest" description="Disordered" evidence="1">
    <location>
        <begin position="252"/>
        <end position="287"/>
    </location>
</feature>
<comment type="caution">
    <text evidence="2">The sequence shown here is derived from an EMBL/GenBank/DDBJ whole genome shotgun (WGS) entry which is preliminary data.</text>
</comment>
<evidence type="ECO:0000256" key="1">
    <source>
        <dbReference type="SAM" id="MobiDB-lite"/>
    </source>
</evidence>
<keyword evidence="3" id="KW-1185">Reference proteome</keyword>
<feature type="region of interest" description="Disordered" evidence="1">
    <location>
        <begin position="304"/>
        <end position="323"/>
    </location>
</feature>
<accession>A0A1V9XZM2</accession>
<feature type="compositionally biased region" description="Polar residues" evidence="1">
    <location>
        <begin position="272"/>
        <end position="287"/>
    </location>
</feature>
<dbReference type="OrthoDB" id="3838338at2759"/>
<evidence type="ECO:0000313" key="2">
    <source>
        <dbReference type="EMBL" id="OQR78957.1"/>
    </source>
</evidence>